<gene>
    <name evidence="1" type="ORF">JD108_17550</name>
    <name evidence="2" type="ORF">KDJ56_17490</name>
</gene>
<dbReference type="InterPro" id="IPR046141">
    <property type="entry name" value="DUF6143"/>
</dbReference>
<dbReference type="Pfam" id="PF19640">
    <property type="entry name" value="DUF6143"/>
    <property type="match status" value="1"/>
</dbReference>
<reference evidence="2" key="2">
    <citation type="submission" date="2021-04" db="EMBL/GenBank/DDBJ databases">
        <title>Brevibacillus composti FJAT-54423, complete genome.</title>
        <authorList>
            <person name="Tang R."/>
        </authorList>
    </citation>
    <scope>NUCLEOTIDE SEQUENCE</scope>
    <source>
        <strain evidence="2">FJAT-54424</strain>
    </source>
</reference>
<name>A0A7T5EJB6_9BACL</name>
<evidence type="ECO:0000313" key="3">
    <source>
        <dbReference type="Proteomes" id="UP000595847"/>
    </source>
</evidence>
<evidence type="ECO:0000313" key="4">
    <source>
        <dbReference type="Proteomes" id="UP000677234"/>
    </source>
</evidence>
<accession>A0A7T5EJB6</accession>
<dbReference type="KEGG" id="bcop:JD108_17550"/>
<dbReference type="Proteomes" id="UP000595847">
    <property type="component" value="Chromosome"/>
</dbReference>
<dbReference type="EMBL" id="CP066308">
    <property type="protein sequence ID" value="QQE73671.1"/>
    <property type="molecule type" value="Genomic_DNA"/>
</dbReference>
<organism evidence="1 3">
    <name type="scientific">Brevibacillus composti</name>
    <dbReference type="NCBI Taxonomy" id="2796470"/>
    <lineage>
        <taxon>Bacteria</taxon>
        <taxon>Bacillati</taxon>
        <taxon>Bacillota</taxon>
        <taxon>Bacilli</taxon>
        <taxon>Bacillales</taxon>
        <taxon>Paenibacillaceae</taxon>
        <taxon>Brevibacillus</taxon>
    </lineage>
</organism>
<evidence type="ECO:0000313" key="1">
    <source>
        <dbReference type="EMBL" id="QQE73671.1"/>
    </source>
</evidence>
<dbReference type="AlphaFoldDB" id="A0A7T5EJB6"/>
<proteinExistence type="predicted"/>
<keyword evidence="4" id="KW-1185">Reference proteome</keyword>
<protein>
    <submittedName>
        <fullName evidence="1">Uncharacterized protein</fullName>
    </submittedName>
</protein>
<sequence>MAKHLFSQTPYFYGMTDMYMQMGYFPYPGQSLDEQADMTIGIPLAAAMAMQCKYYLGQTEPILAGNGTSSWAALVNPPRSGIHLFINEYVISNQSAEHTARVQLWFGKSSALGTPAVSPSVTSGFVQPSPCPLAQGQLVSDTGSLPEDGVVAATRLIPPRTSVAAEKTGHWILAPGTALLFFVPAEEEAAELIVSVGWWEQPIYR</sequence>
<dbReference type="RefSeq" id="WP_198827275.1">
    <property type="nucleotide sequence ID" value="NZ_CP066308.1"/>
</dbReference>
<reference evidence="1 3" key="1">
    <citation type="submission" date="2020-12" db="EMBL/GenBank/DDBJ databases">
        <title>strain FJAT-54423T represents a novel species of the genus Brevibacillus.</title>
        <authorList>
            <person name="Tang R."/>
        </authorList>
    </citation>
    <scope>NUCLEOTIDE SEQUENCE [LARGE SCALE GENOMIC DNA]</scope>
    <source>
        <strain evidence="1 3">FJAT-54423</strain>
    </source>
</reference>
<dbReference type="Proteomes" id="UP000677234">
    <property type="component" value="Chromosome"/>
</dbReference>
<evidence type="ECO:0000313" key="2">
    <source>
        <dbReference type="EMBL" id="QUO40754.1"/>
    </source>
</evidence>
<dbReference type="EMBL" id="CP073708">
    <property type="protein sequence ID" value="QUO40754.1"/>
    <property type="molecule type" value="Genomic_DNA"/>
</dbReference>